<reference evidence="2 3" key="1">
    <citation type="submission" date="2020-04" db="EMBL/GenBank/DDBJ databases">
        <title>Metagenomic profiling of ammonia- and methane-oxidizing microorganisms in a Dutch drinking water treatment plant.</title>
        <authorList>
            <person name="Poghosyan L."/>
            <person name="Leucker S."/>
        </authorList>
    </citation>
    <scope>NUCLEOTIDE SEQUENCE [LARGE SCALE GENOMIC DNA]</scope>
    <source>
        <strain evidence="2">S-RSF-IL-03</strain>
    </source>
</reference>
<evidence type="ECO:0008006" key="4">
    <source>
        <dbReference type="Google" id="ProtNLM"/>
    </source>
</evidence>
<dbReference type="InterPro" id="IPR011042">
    <property type="entry name" value="6-blade_b-propeller_TolB-like"/>
</dbReference>
<dbReference type="Gene3D" id="2.120.10.30">
    <property type="entry name" value="TolB, C-terminal domain"/>
    <property type="match status" value="1"/>
</dbReference>
<protein>
    <recommendedName>
        <fullName evidence="4">SMP-30/Gluconolactonase/LRE-like region domain-containing protein</fullName>
    </recommendedName>
</protein>
<feature type="chain" id="PRO_5033012496" description="SMP-30/Gluconolactonase/LRE-like region domain-containing protein" evidence="1">
    <location>
        <begin position="25"/>
        <end position="321"/>
    </location>
</feature>
<evidence type="ECO:0000313" key="2">
    <source>
        <dbReference type="EMBL" id="NOT33446.1"/>
    </source>
</evidence>
<comment type="caution">
    <text evidence="2">The sequence shown here is derived from an EMBL/GenBank/DDBJ whole genome shotgun (WGS) entry which is preliminary data.</text>
</comment>
<keyword evidence="1" id="KW-0732">Signal</keyword>
<dbReference type="SUPFAM" id="SSF101898">
    <property type="entry name" value="NHL repeat"/>
    <property type="match status" value="1"/>
</dbReference>
<sequence length="321" mass="33412">MTNFPRHLAGILALGLLSLSPAHAWALRHGDILVADRMNGLILVDAAGTEQRLFTGYINGHGYTDVTTNAAGDVYALDGPGGTIYRIDSSTGAATFVSGGGTLQSPLTLDIGPDGYLYAVNGGASQGVIRIDAITGQQSMIKPGIIYSFAITSDTLAYVALADSVIQPSFHVCRLDLSTGVTTRAANTAFMNPYAMAATADGNILITEYFAKAVSKVFPEIGAVAPVSSGNSFKTPFGVAAEEDGMILVADNQGEIGCHPAGDPPVCSGALFRVDPITGAQVIVSEQGHFLDIAGVEIYRGPTTPTPTRNASWGQLKANYR</sequence>
<feature type="signal peptide" evidence="1">
    <location>
        <begin position="1"/>
        <end position="24"/>
    </location>
</feature>
<dbReference type="AlphaFoldDB" id="A0A849SG23"/>
<name>A0A849SG23_UNCEI</name>
<dbReference type="Proteomes" id="UP000580839">
    <property type="component" value="Unassembled WGS sequence"/>
</dbReference>
<evidence type="ECO:0000256" key="1">
    <source>
        <dbReference type="SAM" id="SignalP"/>
    </source>
</evidence>
<gene>
    <name evidence="2" type="ORF">HOP12_04665</name>
</gene>
<evidence type="ECO:0000313" key="3">
    <source>
        <dbReference type="Proteomes" id="UP000580839"/>
    </source>
</evidence>
<proteinExistence type="predicted"/>
<dbReference type="EMBL" id="JABFRW010000051">
    <property type="protein sequence ID" value="NOT33446.1"/>
    <property type="molecule type" value="Genomic_DNA"/>
</dbReference>
<accession>A0A849SG23</accession>
<organism evidence="2 3">
    <name type="scientific">Eiseniibacteriota bacterium</name>
    <dbReference type="NCBI Taxonomy" id="2212470"/>
    <lineage>
        <taxon>Bacteria</taxon>
        <taxon>Candidatus Eiseniibacteriota</taxon>
    </lineage>
</organism>